<dbReference type="SUPFAM" id="SSF52540">
    <property type="entry name" value="P-loop containing nucleoside triphosphate hydrolases"/>
    <property type="match status" value="1"/>
</dbReference>
<dbReference type="Proteomes" id="UP000193010">
    <property type="component" value="Unassembled WGS sequence"/>
</dbReference>
<reference evidence="2 3" key="1">
    <citation type="submission" date="2016-01" db="EMBL/GenBank/DDBJ databases">
        <title>The new phylogeny of the genus Mycobacterium.</title>
        <authorList>
            <person name="Tarcisio F."/>
            <person name="Conor M."/>
            <person name="Antonella G."/>
            <person name="Elisabetta G."/>
            <person name="Giulia F.S."/>
            <person name="Sara T."/>
            <person name="Anna F."/>
            <person name="Clotilde B."/>
            <person name="Roberto B."/>
            <person name="Veronica D.S."/>
            <person name="Fabio R."/>
            <person name="Monica P."/>
            <person name="Olivier J."/>
            <person name="Enrico T."/>
            <person name="Nicola S."/>
        </authorList>
    </citation>
    <scope>NUCLEOTIDE SEQUENCE [LARGE SCALE GENOMIC DNA]</scope>
    <source>
        <strain evidence="2 3">DSM 44852</strain>
    </source>
</reference>
<evidence type="ECO:0000259" key="1">
    <source>
        <dbReference type="Pfam" id="PF10593"/>
    </source>
</evidence>
<feature type="domain" description="Putative endonuclease Z1" evidence="1">
    <location>
        <begin position="381"/>
        <end position="604"/>
    </location>
</feature>
<name>A0A1X1U0P0_MYCFL</name>
<accession>A0A1X1U0P0</accession>
<gene>
    <name evidence="2" type="ORF">AWC05_00475</name>
</gene>
<keyword evidence="3" id="KW-1185">Reference proteome</keyword>
<dbReference type="STRING" id="292462.AWC05_00475"/>
<sequence length="886" mass="98635">MQTTDLDTLAAEDPYVRQLARIIRDSPSSTLDDAVAELAQIGDIAKINEAAARIRKLSDLIKNAQVPTSVVAGNIETWYPGPREEDRNWSALVEILRADGWDDEMLNDLNNSSTKVVANLPNPAGRGEYHCRGLVLGYVQSGKTTNFTAVIAKAADAGYRLFIILSGIHDALRQQTQDRLNEQLWEPHSNIWHRLTDDEDFRPTANVDALLSIQRQCVLAVVKKNGARLRALKNWLFGARPEVLAACPVLIIDDEADQATVNTSKPDRQPTRINGLIREIVNKVPKSAYVGYTATPFANVLIDPTDYEDLYPRDFIVDLPRPLPYIGPEAIFGRETLDFDDMDVGDDGNNFIRTVPEDELDDLRPKGAAKRYQFEPRITDSLDAALRYFLMSTAARRLRGKGNRHATALVHTSQHIDVHERTAQAITEHLVSLRARLSRRDTVLLESLERQWADECAEVPASNFLHEAVAWSELVEALPAVAGDAKVITDNSRSVERLSFDDSNPRVLIAVGGNTLSRGLTLEGLAVSFFVRSASAYDTLLQMGRWFGYRNGYADLTRIWMTDEMRAWFHHLATVEQEIRYDVERLEVEHLTPEQFGVRIRTHPTLAITSAAKMQHAKTAQASYAGRRLQTILFNHKDVEWLGDNVRAARDLVFSAASLPRWHPRHGITIFEGIDSQNVVSFLSAYHFHENSRDLDSQLISLYILDRCAEGELLRFNVAVMGRSSDSEYLGAVDLGVEGTETGCINRARLQQIGGATYADIKALMSRNDRVIDLRLPDGTLTADTKPADLSRFRNTPDSGGYGDGSGLILLYPVSKDSRPVRGSVKTREPLHAAMHVIGVGLVFPESSNSRANVEYLTADVASMLDIEVEVPDDSDEPVEAEVEPA</sequence>
<dbReference type="InterPro" id="IPR027417">
    <property type="entry name" value="P-loop_NTPase"/>
</dbReference>
<dbReference type="OrthoDB" id="436461at2"/>
<proteinExistence type="predicted"/>
<dbReference type="Pfam" id="PF10593">
    <property type="entry name" value="Z1"/>
    <property type="match status" value="1"/>
</dbReference>
<evidence type="ECO:0000313" key="2">
    <source>
        <dbReference type="EMBL" id="ORV50402.1"/>
    </source>
</evidence>
<evidence type="ECO:0000313" key="3">
    <source>
        <dbReference type="Proteomes" id="UP000193010"/>
    </source>
</evidence>
<comment type="caution">
    <text evidence="2">The sequence shown here is derived from an EMBL/GenBank/DDBJ whole genome shotgun (WGS) entry which is preliminary data.</text>
</comment>
<protein>
    <recommendedName>
        <fullName evidence="1">Putative endonuclease Z1 domain-containing protein</fullName>
    </recommendedName>
</protein>
<dbReference type="AlphaFoldDB" id="A0A1X1U0P0"/>
<organism evidence="2 3">
    <name type="scientific">Mycobacterium florentinum</name>
    <dbReference type="NCBI Taxonomy" id="292462"/>
    <lineage>
        <taxon>Bacteria</taxon>
        <taxon>Bacillati</taxon>
        <taxon>Actinomycetota</taxon>
        <taxon>Actinomycetes</taxon>
        <taxon>Mycobacteriales</taxon>
        <taxon>Mycobacteriaceae</taxon>
        <taxon>Mycobacterium</taxon>
        <taxon>Mycobacterium simiae complex</taxon>
    </lineage>
</organism>
<dbReference type="InterPro" id="IPR018310">
    <property type="entry name" value="Put_endonuclease_Z1-dom"/>
</dbReference>
<dbReference type="EMBL" id="LQOV01000023">
    <property type="protein sequence ID" value="ORV50402.1"/>
    <property type="molecule type" value="Genomic_DNA"/>
</dbReference>